<protein>
    <submittedName>
        <fullName evidence="1">Uncharacterized protein</fullName>
    </submittedName>
</protein>
<dbReference type="EMBL" id="JAGPXC010000005">
    <property type="protein sequence ID" value="KAH6652828.1"/>
    <property type="molecule type" value="Genomic_DNA"/>
</dbReference>
<reference evidence="1" key="1">
    <citation type="journal article" date="2021" name="Nat. Commun.">
        <title>Genetic determinants of endophytism in the Arabidopsis root mycobiome.</title>
        <authorList>
            <person name="Mesny F."/>
            <person name="Miyauchi S."/>
            <person name="Thiergart T."/>
            <person name="Pickel B."/>
            <person name="Atanasova L."/>
            <person name="Karlsson M."/>
            <person name="Huettel B."/>
            <person name="Barry K.W."/>
            <person name="Haridas S."/>
            <person name="Chen C."/>
            <person name="Bauer D."/>
            <person name="Andreopoulos W."/>
            <person name="Pangilinan J."/>
            <person name="LaButti K."/>
            <person name="Riley R."/>
            <person name="Lipzen A."/>
            <person name="Clum A."/>
            <person name="Drula E."/>
            <person name="Henrissat B."/>
            <person name="Kohler A."/>
            <person name="Grigoriev I.V."/>
            <person name="Martin F.M."/>
            <person name="Hacquard S."/>
        </authorList>
    </citation>
    <scope>NUCLEOTIDE SEQUENCE</scope>
    <source>
        <strain evidence="1">MPI-SDFR-AT-0073</strain>
    </source>
</reference>
<name>A0A9P8UIU9_9PEZI</name>
<proteinExistence type="predicted"/>
<keyword evidence="2" id="KW-1185">Reference proteome</keyword>
<sequence>MLLLWLLCSRTFGTRMSTFLFLGFREHTFLSVSRATFPSAPWAFHKQPLAEPTSHSVDLGPISDLEPHRAAATQLSFTYGGIT</sequence>
<gene>
    <name evidence="1" type="ORF">BKA67DRAFT_567619</name>
</gene>
<accession>A0A9P8UIU9</accession>
<dbReference type="GeneID" id="70131880"/>
<evidence type="ECO:0000313" key="1">
    <source>
        <dbReference type="EMBL" id="KAH6652828.1"/>
    </source>
</evidence>
<comment type="caution">
    <text evidence="1">The sequence shown here is derived from an EMBL/GenBank/DDBJ whole genome shotgun (WGS) entry which is preliminary data.</text>
</comment>
<dbReference type="Proteomes" id="UP000758603">
    <property type="component" value="Unassembled WGS sequence"/>
</dbReference>
<dbReference type="RefSeq" id="XP_045957105.1">
    <property type="nucleotide sequence ID" value="XM_046102988.1"/>
</dbReference>
<evidence type="ECO:0000313" key="2">
    <source>
        <dbReference type="Proteomes" id="UP000758603"/>
    </source>
</evidence>
<dbReference type="AlphaFoldDB" id="A0A9P8UIU9"/>
<organism evidence="1 2">
    <name type="scientific">Truncatella angustata</name>
    <dbReference type="NCBI Taxonomy" id="152316"/>
    <lineage>
        <taxon>Eukaryota</taxon>
        <taxon>Fungi</taxon>
        <taxon>Dikarya</taxon>
        <taxon>Ascomycota</taxon>
        <taxon>Pezizomycotina</taxon>
        <taxon>Sordariomycetes</taxon>
        <taxon>Xylariomycetidae</taxon>
        <taxon>Amphisphaeriales</taxon>
        <taxon>Sporocadaceae</taxon>
        <taxon>Truncatella</taxon>
    </lineage>
</organism>